<sequence length="171" mass="18820">MPLSTYDASVGLLLKGLNSFNAILTKAEEHAKAKEINVDDYVSAKLCEDMFSLDFQVYMAVDTATKCVARLLGTEPVEWKREETSFAALRKKTTDAIEVLKKVAPEAVEGKEANTITMGIGPGKTKTLPAKEYIISYSVPNYFFHLQTAYAILRLKGVPLGKLDYLAAFSS</sequence>
<dbReference type="STRING" id="2060906.A0A0H1BL12"/>
<evidence type="ECO:0000313" key="2">
    <source>
        <dbReference type="Proteomes" id="UP000053573"/>
    </source>
</evidence>
<evidence type="ECO:0000313" key="1">
    <source>
        <dbReference type="EMBL" id="KLJ12005.1"/>
    </source>
</evidence>
<dbReference type="Pfam" id="PF09351">
    <property type="entry name" value="DUF1993"/>
    <property type="match status" value="1"/>
</dbReference>
<proteinExistence type="predicted"/>
<dbReference type="InterPro" id="IPR034660">
    <property type="entry name" value="DinB/YfiT-like"/>
</dbReference>
<organism evidence="1 2">
    <name type="scientific">Blastomyces silverae</name>
    <dbReference type="NCBI Taxonomy" id="2060906"/>
    <lineage>
        <taxon>Eukaryota</taxon>
        <taxon>Fungi</taxon>
        <taxon>Dikarya</taxon>
        <taxon>Ascomycota</taxon>
        <taxon>Pezizomycotina</taxon>
        <taxon>Eurotiomycetes</taxon>
        <taxon>Eurotiomycetidae</taxon>
        <taxon>Onygenales</taxon>
        <taxon>Ajellomycetaceae</taxon>
        <taxon>Blastomyces</taxon>
    </lineage>
</organism>
<accession>A0A0H1BL12</accession>
<dbReference type="InterPro" id="IPR018531">
    <property type="entry name" value="DUF1993"/>
</dbReference>
<reference evidence="2" key="1">
    <citation type="journal article" date="2015" name="PLoS Genet.">
        <title>The dynamic genome and transcriptome of the human fungal pathogen Blastomyces and close relative Emmonsia.</title>
        <authorList>
            <person name="Munoz J.F."/>
            <person name="Gauthier G.M."/>
            <person name="Desjardins C.A."/>
            <person name="Gallo J.E."/>
            <person name="Holder J."/>
            <person name="Sullivan T.D."/>
            <person name="Marty A.J."/>
            <person name="Carmen J.C."/>
            <person name="Chen Z."/>
            <person name="Ding L."/>
            <person name="Gujja S."/>
            <person name="Magrini V."/>
            <person name="Misas E."/>
            <person name="Mitreva M."/>
            <person name="Priest M."/>
            <person name="Saif S."/>
            <person name="Whiston E.A."/>
            <person name="Young S."/>
            <person name="Zeng Q."/>
            <person name="Goldman W.E."/>
            <person name="Mardis E.R."/>
            <person name="Taylor J.W."/>
            <person name="McEwen J.G."/>
            <person name="Clay O.K."/>
            <person name="Klein B.S."/>
            <person name="Cuomo C.A."/>
        </authorList>
    </citation>
    <scope>NUCLEOTIDE SEQUENCE [LARGE SCALE GENOMIC DNA]</scope>
    <source>
        <strain evidence="2">UAMH 139</strain>
    </source>
</reference>
<gene>
    <name evidence="1" type="ORF">EMPG_12840</name>
</gene>
<dbReference type="SUPFAM" id="SSF109854">
    <property type="entry name" value="DinB/YfiT-like putative metalloenzymes"/>
    <property type="match status" value="1"/>
</dbReference>
<protein>
    <recommendedName>
        <fullName evidence="3">DUF1993 domain-containing protein</fullName>
    </recommendedName>
</protein>
<comment type="caution">
    <text evidence="1">The sequence shown here is derived from an EMBL/GenBank/DDBJ whole genome shotgun (WGS) entry which is preliminary data.</text>
</comment>
<dbReference type="PANTHER" id="PTHR36922">
    <property type="entry name" value="BLL2446 PROTEIN"/>
    <property type="match status" value="1"/>
</dbReference>
<dbReference type="Proteomes" id="UP000053573">
    <property type="component" value="Unassembled WGS sequence"/>
</dbReference>
<dbReference type="OrthoDB" id="3724345at2759"/>
<name>A0A0H1BL12_9EURO</name>
<dbReference type="Gene3D" id="1.20.120.450">
    <property type="entry name" value="dinb family like domain"/>
    <property type="match status" value="1"/>
</dbReference>
<dbReference type="PANTHER" id="PTHR36922:SF1">
    <property type="entry name" value="DUF1993 DOMAIN-CONTAINING PROTEIN"/>
    <property type="match status" value="1"/>
</dbReference>
<dbReference type="AlphaFoldDB" id="A0A0H1BL12"/>
<dbReference type="EMBL" id="LDEV01001214">
    <property type="protein sequence ID" value="KLJ12005.1"/>
    <property type="molecule type" value="Genomic_DNA"/>
</dbReference>
<keyword evidence="2" id="KW-1185">Reference proteome</keyword>
<evidence type="ECO:0008006" key="3">
    <source>
        <dbReference type="Google" id="ProtNLM"/>
    </source>
</evidence>